<feature type="region of interest" description="Disordered" evidence="1">
    <location>
        <begin position="48"/>
        <end position="73"/>
    </location>
</feature>
<dbReference type="InterPro" id="IPR012337">
    <property type="entry name" value="RNaseH-like_sf"/>
</dbReference>
<keyword evidence="2" id="KW-1133">Transmembrane helix</keyword>
<dbReference type="EMBL" id="JAAEDK010000071">
    <property type="protein sequence ID" value="MBR0661941.1"/>
    <property type="molecule type" value="Genomic_DNA"/>
</dbReference>
<dbReference type="NCBIfam" id="NF033516">
    <property type="entry name" value="transpos_IS3"/>
    <property type="match status" value="1"/>
</dbReference>
<reference evidence="4" key="1">
    <citation type="submission" date="2020-01" db="EMBL/GenBank/DDBJ databases">
        <authorList>
            <person name="Rat A."/>
        </authorList>
    </citation>
    <scope>NUCLEOTIDE SEQUENCE</scope>
    <source>
        <strain evidence="4">LMG 31161</strain>
    </source>
</reference>
<keyword evidence="2" id="KW-0472">Membrane</keyword>
<dbReference type="InterPro" id="IPR048020">
    <property type="entry name" value="Transpos_IS3"/>
</dbReference>
<reference evidence="4" key="3">
    <citation type="journal article" date="2021" name="Syst. Appl. Microbiol.">
        <title>Roseomonas hellenica sp. nov., isolated from roots of wild-growing Alkanna tinctoria.</title>
        <authorList>
            <person name="Rat A."/>
            <person name="Naranjo H.D."/>
            <person name="Lebbe L."/>
            <person name="Cnockaert M."/>
            <person name="Krigas N."/>
            <person name="Grigoriadou K."/>
            <person name="Maloupa E."/>
            <person name="Willems A."/>
        </authorList>
    </citation>
    <scope>NUCLEOTIDE SEQUENCE</scope>
    <source>
        <strain evidence="4">LMG 31161</strain>
    </source>
</reference>
<dbReference type="InterPro" id="IPR025948">
    <property type="entry name" value="HTH-like_dom"/>
</dbReference>
<evidence type="ECO:0000256" key="1">
    <source>
        <dbReference type="SAM" id="MobiDB-lite"/>
    </source>
</evidence>
<protein>
    <submittedName>
        <fullName evidence="4">IS3 family transposase</fullName>
    </submittedName>
</protein>
<organism evidence="4 7">
    <name type="scientific">Neoroseomonas oryzicola</name>
    <dbReference type="NCBI Taxonomy" id="535904"/>
    <lineage>
        <taxon>Bacteria</taxon>
        <taxon>Pseudomonadati</taxon>
        <taxon>Pseudomonadota</taxon>
        <taxon>Alphaproteobacteria</taxon>
        <taxon>Acetobacterales</taxon>
        <taxon>Acetobacteraceae</taxon>
        <taxon>Neoroseomonas</taxon>
    </lineage>
</organism>
<dbReference type="Proteomes" id="UP001138708">
    <property type="component" value="Unassembled WGS sequence"/>
</dbReference>
<dbReference type="AlphaFoldDB" id="A0A9X9WNN1"/>
<dbReference type="GO" id="GO:0004803">
    <property type="term" value="F:transposase activity"/>
    <property type="evidence" value="ECO:0007669"/>
    <property type="project" value="InterPro"/>
</dbReference>
<keyword evidence="6" id="KW-1185">Reference proteome</keyword>
<dbReference type="Pfam" id="PF13276">
    <property type="entry name" value="HTH_21"/>
    <property type="match status" value="1"/>
</dbReference>
<dbReference type="Pfam" id="PF01527">
    <property type="entry name" value="HTH_Tnp_1"/>
    <property type="match status" value="1"/>
</dbReference>
<dbReference type="Gene3D" id="1.10.10.60">
    <property type="entry name" value="Homeodomain-like"/>
    <property type="match status" value="1"/>
</dbReference>
<dbReference type="PANTHER" id="PTHR46889:SF4">
    <property type="entry name" value="TRANSPOSASE INSO FOR INSERTION SEQUENCE ELEMENT IS911B-RELATED"/>
    <property type="match status" value="1"/>
</dbReference>
<dbReference type="RefSeq" id="WP_168044177.1">
    <property type="nucleotide sequence ID" value="NZ_JAAEDK010000071.1"/>
</dbReference>
<gene>
    <name evidence="5" type="ORF">GWK15_24850</name>
    <name evidence="4" type="ORF">GXW75_21990</name>
</gene>
<accession>A0A9X9WNN1</accession>
<evidence type="ECO:0000313" key="5">
    <source>
        <dbReference type="EMBL" id="NKE20207.1"/>
    </source>
</evidence>
<dbReference type="GO" id="GO:0015074">
    <property type="term" value="P:DNA integration"/>
    <property type="evidence" value="ECO:0007669"/>
    <property type="project" value="InterPro"/>
</dbReference>
<keyword evidence="2" id="KW-0812">Transmembrane</keyword>
<comment type="caution">
    <text evidence="4">The sequence shown here is derived from an EMBL/GenBank/DDBJ whole genome shotgun (WGS) entry which is preliminary data.</text>
</comment>
<dbReference type="InterPro" id="IPR050900">
    <property type="entry name" value="Transposase_IS3/IS150/IS904"/>
</dbReference>
<dbReference type="GO" id="GO:0003677">
    <property type="term" value="F:DNA binding"/>
    <property type="evidence" value="ECO:0007669"/>
    <property type="project" value="InterPro"/>
</dbReference>
<dbReference type="Pfam" id="PF00665">
    <property type="entry name" value="rve"/>
    <property type="match status" value="1"/>
</dbReference>
<feature type="domain" description="Integrase catalytic" evidence="3">
    <location>
        <begin position="220"/>
        <end position="382"/>
    </location>
</feature>
<dbReference type="InterPro" id="IPR009057">
    <property type="entry name" value="Homeodomain-like_sf"/>
</dbReference>
<dbReference type="PROSITE" id="PS50994">
    <property type="entry name" value="INTEGRASE"/>
    <property type="match status" value="1"/>
</dbReference>
<dbReference type="InterPro" id="IPR036397">
    <property type="entry name" value="RNaseH_sf"/>
</dbReference>
<reference evidence="5 6" key="2">
    <citation type="submission" date="2020-02" db="EMBL/GenBank/DDBJ databases">
        <authorList>
            <person name="Sun Q."/>
            <person name="Inoue M."/>
        </authorList>
    </citation>
    <scope>NUCLEOTIDE SEQUENCE [LARGE SCALE GENOMIC DNA]</scope>
    <source>
        <strain evidence="5 6">KCTC 22478</strain>
    </source>
</reference>
<dbReference type="Proteomes" id="UP000746741">
    <property type="component" value="Unassembled WGS sequence"/>
</dbReference>
<dbReference type="GO" id="GO:0006313">
    <property type="term" value="P:DNA transposition"/>
    <property type="evidence" value="ECO:0007669"/>
    <property type="project" value="InterPro"/>
</dbReference>
<evidence type="ECO:0000313" key="7">
    <source>
        <dbReference type="Proteomes" id="UP001138708"/>
    </source>
</evidence>
<name>A0A9X9WNN1_9PROT</name>
<dbReference type="Pfam" id="PF13333">
    <property type="entry name" value="rve_2"/>
    <property type="match status" value="1"/>
</dbReference>
<dbReference type="SUPFAM" id="SSF46689">
    <property type="entry name" value="Homeodomain-like"/>
    <property type="match status" value="1"/>
</dbReference>
<dbReference type="SUPFAM" id="SSF53098">
    <property type="entry name" value="Ribonuclease H-like"/>
    <property type="match status" value="1"/>
</dbReference>
<feature type="compositionally biased region" description="Basic and acidic residues" evidence="1">
    <location>
        <begin position="62"/>
        <end position="73"/>
    </location>
</feature>
<dbReference type="InterPro" id="IPR001584">
    <property type="entry name" value="Integrase_cat-core"/>
</dbReference>
<dbReference type="Gene3D" id="3.30.420.10">
    <property type="entry name" value="Ribonuclease H-like superfamily/Ribonuclease H"/>
    <property type="match status" value="1"/>
</dbReference>
<feature type="transmembrane region" description="Helical" evidence="2">
    <location>
        <begin position="226"/>
        <end position="248"/>
    </location>
</feature>
<evidence type="ECO:0000256" key="2">
    <source>
        <dbReference type="SAM" id="Phobius"/>
    </source>
</evidence>
<dbReference type="PANTHER" id="PTHR46889">
    <property type="entry name" value="TRANSPOSASE INSF FOR INSERTION SEQUENCE IS3B-RELATED"/>
    <property type="match status" value="1"/>
</dbReference>
<dbReference type="InterPro" id="IPR002514">
    <property type="entry name" value="Transposase_8"/>
</dbReference>
<dbReference type="EMBL" id="JAAVUP010000023">
    <property type="protein sequence ID" value="NKE20207.1"/>
    <property type="molecule type" value="Genomic_DNA"/>
</dbReference>
<evidence type="ECO:0000313" key="4">
    <source>
        <dbReference type="EMBL" id="MBR0661941.1"/>
    </source>
</evidence>
<proteinExistence type="predicted"/>
<evidence type="ECO:0000313" key="6">
    <source>
        <dbReference type="Proteomes" id="UP000746741"/>
    </source>
</evidence>
<sequence length="386" mass="43409">MPRFRVPYPPEFRRQVVELVRSGRTPQDLAREFEPNAQSIAHWVRQADREAGASKGGGTTSAERDELSRLRRENHRLRQERDILAKAGGLVRAGQDPVRVFEFMNAHQAEIPIRVMARVLRVSASGYYAWRSRPASAHAQADAVLLRRIRTIHGGSQGTYGAPRVHAELQAEGTAIARKRVARLMRQAGLRGVSRRRFPTTTRREPTHRPANDLVGRVFTAPAPKLLWVADITYVPTAAGFLFLAVVLDAWSRRIVGWAMANDLRTQLVLDALDMAVTTRKPANVVHHSDQGSQYTSLAFGMRCREAGVRPSTGSVGDAYDNALAEGFFATLECELLDRRRFRSQAEARMAVFHFIEGFYNPARRHSSLGYLSPIEFEARKMLMKE</sequence>
<evidence type="ECO:0000259" key="3">
    <source>
        <dbReference type="PROSITE" id="PS50994"/>
    </source>
</evidence>